<sequence length="158" mass="17539">MKQEHRLVAEIYRYLAPFIDTSHDLYLSLDGQAATSAVKAGHFVDADIPDMWFTLVGATLPIRIEAKVLDGNRAMLMQSQLAAWRSSGGGAYKPEFWVAANREFKTFYFWHHADFLPSLDQSAATGATLTLAAPKAKLSFATVPELALHLLRVAHHEV</sequence>
<dbReference type="OrthoDB" id="9805815at2"/>
<dbReference type="RefSeq" id="WP_114823036.1">
    <property type="nucleotide sequence ID" value="NZ_QQSY01000001.1"/>
</dbReference>
<dbReference type="AlphaFoldDB" id="A0A370K9H1"/>
<proteinExistence type="predicted"/>
<protein>
    <submittedName>
        <fullName evidence="1">Uncharacterized protein</fullName>
    </submittedName>
</protein>
<reference evidence="1 2" key="1">
    <citation type="submission" date="2018-07" db="EMBL/GenBank/DDBJ databases">
        <title>Dyella solisilvae sp. nov., isolated from the pine and broad-leaved mixed forest soil.</title>
        <authorList>
            <person name="Gao Z."/>
            <person name="Qiu L."/>
        </authorList>
    </citation>
    <scope>NUCLEOTIDE SEQUENCE [LARGE SCALE GENOMIC DNA]</scope>
    <source>
        <strain evidence="1 2">DHG54</strain>
    </source>
</reference>
<name>A0A370K9H1_9GAMM</name>
<dbReference type="Proteomes" id="UP000254711">
    <property type="component" value="Unassembled WGS sequence"/>
</dbReference>
<dbReference type="EMBL" id="QQSY01000001">
    <property type="protein sequence ID" value="RDI99294.1"/>
    <property type="molecule type" value="Genomic_DNA"/>
</dbReference>
<accession>A0A370K9H1</accession>
<keyword evidence="2" id="KW-1185">Reference proteome</keyword>
<evidence type="ECO:0000313" key="1">
    <source>
        <dbReference type="EMBL" id="RDI99294.1"/>
    </source>
</evidence>
<organism evidence="1 2">
    <name type="scientific">Dyella solisilvae</name>
    <dbReference type="NCBI Taxonomy" id="1920168"/>
    <lineage>
        <taxon>Bacteria</taxon>
        <taxon>Pseudomonadati</taxon>
        <taxon>Pseudomonadota</taxon>
        <taxon>Gammaproteobacteria</taxon>
        <taxon>Lysobacterales</taxon>
        <taxon>Rhodanobacteraceae</taxon>
        <taxon>Dyella</taxon>
    </lineage>
</organism>
<comment type="caution">
    <text evidence="1">The sequence shown here is derived from an EMBL/GenBank/DDBJ whole genome shotgun (WGS) entry which is preliminary data.</text>
</comment>
<evidence type="ECO:0000313" key="2">
    <source>
        <dbReference type="Proteomes" id="UP000254711"/>
    </source>
</evidence>
<gene>
    <name evidence="1" type="ORF">DVT68_00040</name>
</gene>